<name>A0A1C6VKW4_9ACTN</name>
<dbReference type="AlphaFoldDB" id="A0A1C6VKW4"/>
<sequence>MKTDRPAGHPQRFYTVAEAAQLLRTCDMTLYRSIRAGEFPAIRIRGRYVVPAKAIDAMEAEALTNGLVDVADYCPRSVA</sequence>
<gene>
    <name evidence="2" type="ORF">GA0070608_3408</name>
</gene>
<accession>A0A1C6VKW4</accession>
<dbReference type="GO" id="GO:0003677">
    <property type="term" value="F:DNA binding"/>
    <property type="evidence" value="ECO:0007669"/>
    <property type="project" value="InterPro"/>
</dbReference>
<dbReference type="STRING" id="47871.GA0070608_3408"/>
<evidence type="ECO:0000313" key="2">
    <source>
        <dbReference type="EMBL" id="SCL66961.1"/>
    </source>
</evidence>
<organism evidence="2 3">
    <name type="scientific">Micromonospora peucetia</name>
    <dbReference type="NCBI Taxonomy" id="47871"/>
    <lineage>
        <taxon>Bacteria</taxon>
        <taxon>Bacillati</taxon>
        <taxon>Actinomycetota</taxon>
        <taxon>Actinomycetes</taxon>
        <taxon>Micromonosporales</taxon>
        <taxon>Micromonosporaceae</taxon>
        <taxon>Micromonospora</taxon>
    </lineage>
</organism>
<reference evidence="2 3" key="1">
    <citation type="submission" date="2016-06" db="EMBL/GenBank/DDBJ databases">
        <authorList>
            <person name="Kjaerup R.B."/>
            <person name="Dalgaard T.S."/>
            <person name="Juul-Madsen H.R."/>
        </authorList>
    </citation>
    <scope>NUCLEOTIDE SEQUENCE [LARGE SCALE GENOMIC DNA]</scope>
    <source>
        <strain evidence="2 3">DSM 43363</strain>
    </source>
</reference>
<dbReference type="InterPro" id="IPR041657">
    <property type="entry name" value="HTH_17"/>
</dbReference>
<dbReference type="InterPro" id="IPR010093">
    <property type="entry name" value="SinI_DNA-bd"/>
</dbReference>
<dbReference type="RefSeq" id="WP_091629101.1">
    <property type="nucleotide sequence ID" value="NZ_FMIC01000002.1"/>
</dbReference>
<dbReference type="OrthoDB" id="3389529at2"/>
<feature type="domain" description="Helix-turn-helix" evidence="1">
    <location>
        <begin position="13"/>
        <end position="58"/>
    </location>
</feature>
<dbReference type="Proteomes" id="UP000199343">
    <property type="component" value="Unassembled WGS sequence"/>
</dbReference>
<evidence type="ECO:0000313" key="3">
    <source>
        <dbReference type="Proteomes" id="UP000199343"/>
    </source>
</evidence>
<protein>
    <submittedName>
        <fullName evidence="2">DNA binding domain-containing protein, excisionase family</fullName>
    </submittedName>
</protein>
<dbReference type="EMBL" id="FMIC01000002">
    <property type="protein sequence ID" value="SCL66961.1"/>
    <property type="molecule type" value="Genomic_DNA"/>
</dbReference>
<dbReference type="NCBIfam" id="TIGR01764">
    <property type="entry name" value="excise"/>
    <property type="match status" value="1"/>
</dbReference>
<dbReference type="Pfam" id="PF12728">
    <property type="entry name" value="HTH_17"/>
    <property type="match status" value="1"/>
</dbReference>
<evidence type="ECO:0000259" key="1">
    <source>
        <dbReference type="Pfam" id="PF12728"/>
    </source>
</evidence>
<proteinExistence type="predicted"/>